<dbReference type="GeneID" id="35765659"/>
<dbReference type="STRING" id="1346.BMF34_01870"/>
<organism evidence="1 2">
    <name type="scientific">Streptococcus iniae</name>
    <name type="common">Streptococcus shiloi</name>
    <dbReference type="NCBI Taxonomy" id="1346"/>
    <lineage>
        <taxon>Bacteria</taxon>
        <taxon>Bacillati</taxon>
        <taxon>Bacillota</taxon>
        <taxon>Bacilli</taxon>
        <taxon>Lactobacillales</taxon>
        <taxon>Streptococcaceae</taxon>
        <taxon>Streptococcus</taxon>
    </lineage>
</organism>
<protein>
    <submittedName>
        <fullName evidence="1">Uncharacterized protein</fullName>
    </submittedName>
</protein>
<dbReference type="AlphaFoldDB" id="A0A3L8GQ61"/>
<comment type="caution">
    <text evidence="1">The sequence shown here is derived from an EMBL/GenBank/DDBJ whole genome shotgun (WGS) entry which is preliminary data.</text>
</comment>
<gene>
    <name evidence="1" type="ORF">DIY07_01655</name>
</gene>
<name>A0A3L8GQ61_STRIN</name>
<accession>A0A3L8GQ61</accession>
<evidence type="ECO:0000313" key="2">
    <source>
        <dbReference type="Proteomes" id="UP000269148"/>
    </source>
</evidence>
<reference evidence="1 2" key="1">
    <citation type="submission" date="2018-06" db="EMBL/GenBank/DDBJ databases">
        <title>Mutators as drivers of adaptation in pathogenic bacteria and a risk factor for host jumps and vaccine escape.</title>
        <authorList>
            <person name="Barnes A.C."/>
            <person name="Silayeva O."/>
        </authorList>
    </citation>
    <scope>NUCLEOTIDE SEQUENCE [LARGE SCALE GENOMIC DNA]</scope>
    <source>
        <strain evidence="1 2">QMA0445</strain>
    </source>
</reference>
<dbReference type="EMBL" id="QLQD01000018">
    <property type="protein sequence ID" value="RLU58767.1"/>
    <property type="molecule type" value="Genomic_DNA"/>
</dbReference>
<evidence type="ECO:0000313" key="1">
    <source>
        <dbReference type="EMBL" id="RLU58767.1"/>
    </source>
</evidence>
<dbReference type="RefSeq" id="WP_003100747.1">
    <property type="nucleotide sequence ID" value="NZ_CP010783.1"/>
</dbReference>
<dbReference type="OrthoDB" id="2229433at2"/>
<dbReference type="Proteomes" id="UP000269148">
    <property type="component" value="Unassembled WGS sequence"/>
</dbReference>
<sequence>MNKKMITFIAIIIVILGSGFAMKSIFTGKEIKKNNEINIIHKEEQDRLKNYILKNIILTKNEKIKKITFIQFEKDDIAGNWLITVKINNKYLMSLSEDKLGGQIRTSGYSSNELKEKKLSSSEINNENIEVDYFEGEYIRF</sequence>
<proteinExistence type="predicted"/>
<dbReference type="KEGG" id="siz:SI82_01975"/>